<evidence type="ECO:0000313" key="2">
    <source>
        <dbReference type="Proteomes" id="UP000789595"/>
    </source>
</evidence>
<proteinExistence type="predicted"/>
<dbReference type="EMBL" id="CAKKNE010000004">
    <property type="protein sequence ID" value="CAH0374485.1"/>
    <property type="molecule type" value="Genomic_DNA"/>
</dbReference>
<organism evidence="1 2">
    <name type="scientific">Pelagomonas calceolata</name>
    <dbReference type="NCBI Taxonomy" id="35677"/>
    <lineage>
        <taxon>Eukaryota</taxon>
        <taxon>Sar</taxon>
        <taxon>Stramenopiles</taxon>
        <taxon>Ochrophyta</taxon>
        <taxon>Pelagophyceae</taxon>
        <taxon>Pelagomonadales</taxon>
        <taxon>Pelagomonadaceae</taxon>
        <taxon>Pelagomonas</taxon>
    </lineage>
</organism>
<name>A0A8J2X183_9STRA</name>
<protein>
    <submittedName>
        <fullName evidence="1">Uncharacterized protein</fullName>
    </submittedName>
</protein>
<gene>
    <name evidence="1" type="ORF">PECAL_4P17680</name>
</gene>
<comment type="caution">
    <text evidence="1">The sequence shown here is derived from an EMBL/GenBank/DDBJ whole genome shotgun (WGS) entry which is preliminary data.</text>
</comment>
<dbReference type="Proteomes" id="UP000789595">
    <property type="component" value="Unassembled WGS sequence"/>
</dbReference>
<dbReference type="OrthoDB" id="45035at2759"/>
<keyword evidence="2" id="KW-1185">Reference proteome</keyword>
<feature type="non-terminal residue" evidence="1">
    <location>
        <position position="1"/>
    </location>
</feature>
<reference evidence="1" key="1">
    <citation type="submission" date="2021-11" db="EMBL/GenBank/DDBJ databases">
        <authorList>
            <consortium name="Genoscope - CEA"/>
            <person name="William W."/>
        </authorList>
    </citation>
    <scope>NUCLEOTIDE SEQUENCE</scope>
</reference>
<dbReference type="AlphaFoldDB" id="A0A8J2X183"/>
<evidence type="ECO:0000313" key="1">
    <source>
        <dbReference type="EMBL" id="CAH0374485.1"/>
    </source>
</evidence>
<accession>A0A8J2X183</accession>
<sequence>AKICESKNRLCGLFRVRRRALILQPYGDCCCRICLAAHNFPGSNRCGTRDNKPMARLLLTWLACHATALVPPTKHKQRLTVAHNVASAKPNARNAKYVDQLLDVAAGTDRGVRAKEGTRNIIDGLIARLERSYKGTDASETPEWLYRDSEVVYVGQRSSKRANAAGGRFRGRVGRLLFRTTALYQHIQRDGESLRAVNANRFRFLGLLPGCAVLRGSAEKENDLEALSAKFDRKLSENTLRASFERPKIAFGPLVCEAGPASVVRLDTTYLDDRVWPPCGTQVGDRDRGGALFCGMLTSQGLICDRKLRTGHTEIERRDRHARASRPRSCRSCYAQVRISRGGSSG</sequence>
<feature type="non-terminal residue" evidence="1">
    <location>
        <position position="346"/>
    </location>
</feature>